<reference evidence="5 6" key="1">
    <citation type="submission" date="2019-11" db="EMBL/GenBank/DDBJ databases">
        <title>Nocardia sp. nov. CT2-14 isolated from soil.</title>
        <authorList>
            <person name="Kanchanasin P."/>
            <person name="Tanasupawat S."/>
            <person name="Yuki M."/>
            <person name="Kudo T."/>
        </authorList>
    </citation>
    <scope>NUCLEOTIDE SEQUENCE [LARGE SCALE GENOMIC DNA]</scope>
    <source>
        <strain evidence="5 6">CT2-14</strain>
    </source>
</reference>
<comment type="caution">
    <text evidence="5">The sequence shown here is derived from an EMBL/GenBank/DDBJ whole genome shotgun (WGS) entry which is preliminary data.</text>
</comment>
<dbReference type="GO" id="GO:0043565">
    <property type="term" value="F:sequence-specific DNA binding"/>
    <property type="evidence" value="ECO:0007669"/>
    <property type="project" value="InterPro"/>
</dbReference>
<dbReference type="SMART" id="SM00342">
    <property type="entry name" value="HTH_ARAC"/>
    <property type="match status" value="1"/>
</dbReference>
<dbReference type="InterPro" id="IPR009057">
    <property type="entry name" value="Homeodomain-like_sf"/>
</dbReference>
<name>A0A6I3KY07_9NOCA</name>
<dbReference type="InterPro" id="IPR050204">
    <property type="entry name" value="AraC_XylS_family_regulators"/>
</dbReference>
<protein>
    <submittedName>
        <fullName evidence="5">Helix-turn-helix domain-containing protein</fullName>
    </submittedName>
</protein>
<evidence type="ECO:0000256" key="3">
    <source>
        <dbReference type="ARBA" id="ARBA00023163"/>
    </source>
</evidence>
<dbReference type="PROSITE" id="PS00041">
    <property type="entry name" value="HTH_ARAC_FAMILY_1"/>
    <property type="match status" value="1"/>
</dbReference>
<evidence type="ECO:0000313" key="6">
    <source>
        <dbReference type="Proteomes" id="UP000432464"/>
    </source>
</evidence>
<dbReference type="InterPro" id="IPR032783">
    <property type="entry name" value="AraC_lig"/>
</dbReference>
<dbReference type="Pfam" id="PF12852">
    <property type="entry name" value="Cupin_6"/>
    <property type="match status" value="1"/>
</dbReference>
<evidence type="ECO:0000313" key="5">
    <source>
        <dbReference type="EMBL" id="MTE12379.1"/>
    </source>
</evidence>
<dbReference type="PANTHER" id="PTHR46796:SF7">
    <property type="entry name" value="ARAC FAMILY TRANSCRIPTIONAL REGULATOR"/>
    <property type="match status" value="1"/>
</dbReference>
<dbReference type="AlphaFoldDB" id="A0A6I3KY07"/>
<organism evidence="5 6">
    <name type="scientific">Nocardia aurantiaca</name>
    <dbReference type="NCBI Taxonomy" id="2675850"/>
    <lineage>
        <taxon>Bacteria</taxon>
        <taxon>Bacillati</taxon>
        <taxon>Actinomycetota</taxon>
        <taxon>Actinomycetes</taxon>
        <taxon>Mycobacteriales</taxon>
        <taxon>Nocardiaceae</taxon>
        <taxon>Nocardia</taxon>
    </lineage>
</organism>
<dbReference type="SUPFAM" id="SSF46689">
    <property type="entry name" value="Homeodomain-like"/>
    <property type="match status" value="2"/>
</dbReference>
<dbReference type="Pfam" id="PF12833">
    <property type="entry name" value="HTH_18"/>
    <property type="match status" value="1"/>
</dbReference>
<dbReference type="Proteomes" id="UP000432464">
    <property type="component" value="Unassembled WGS sequence"/>
</dbReference>
<evidence type="ECO:0000259" key="4">
    <source>
        <dbReference type="PROSITE" id="PS01124"/>
    </source>
</evidence>
<dbReference type="EMBL" id="WMBB01000002">
    <property type="protein sequence ID" value="MTE12379.1"/>
    <property type="molecule type" value="Genomic_DNA"/>
</dbReference>
<dbReference type="Gene3D" id="1.10.10.60">
    <property type="entry name" value="Homeodomain-like"/>
    <property type="match status" value="2"/>
</dbReference>
<keyword evidence="6" id="KW-1185">Reference proteome</keyword>
<accession>A0A6I3KY07</accession>
<keyword evidence="1" id="KW-0805">Transcription regulation</keyword>
<dbReference type="PROSITE" id="PS01124">
    <property type="entry name" value="HTH_ARAC_FAMILY_2"/>
    <property type="match status" value="1"/>
</dbReference>
<dbReference type="GO" id="GO:0003700">
    <property type="term" value="F:DNA-binding transcription factor activity"/>
    <property type="evidence" value="ECO:0007669"/>
    <property type="project" value="InterPro"/>
</dbReference>
<keyword evidence="3" id="KW-0804">Transcription</keyword>
<dbReference type="InterPro" id="IPR020449">
    <property type="entry name" value="Tscrpt_reg_AraC-type_HTH"/>
</dbReference>
<keyword evidence="2" id="KW-0238">DNA-binding</keyword>
<sequence length="310" mass="33517">MDVLSEALASMRTGAPNSVRTDGRAPWALRLPPTAGAGFHVVLHGTCWFYPTEDNTRPIALGPGDVVFVRDGAGHILADHPDTTPEIPRPEQYTQRPPVGALQLGGDGPATSLLCGIYHLDGQRPHPLLGQLPEVIHLPARHGRHPELTAAIQLLGAELDNPRIGSHGIVPTLIDSLLLYILRAWIEDQPRSRAVGWAAALRDPAVAPALEAMHGDPAAPWTVQSLADHAGLSRAAFARKFNAMVGEPPLAYLTRWRLTTAARLLREDDLAIEKVAARAGYSSEFAFGKAFKREYGLAPGQYRRQARAIA</sequence>
<evidence type="ECO:0000256" key="1">
    <source>
        <dbReference type="ARBA" id="ARBA00023015"/>
    </source>
</evidence>
<feature type="domain" description="HTH araC/xylS-type" evidence="4">
    <location>
        <begin position="207"/>
        <end position="305"/>
    </location>
</feature>
<gene>
    <name evidence="5" type="ORF">GLP40_06220</name>
</gene>
<dbReference type="PRINTS" id="PR00032">
    <property type="entry name" value="HTHARAC"/>
</dbReference>
<dbReference type="RefSeq" id="WP_154786778.1">
    <property type="nucleotide sequence ID" value="NZ_WMBB01000002.1"/>
</dbReference>
<proteinExistence type="predicted"/>
<dbReference type="InterPro" id="IPR018060">
    <property type="entry name" value="HTH_AraC"/>
</dbReference>
<dbReference type="InterPro" id="IPR018062">
    <property type="entry name" value="HTH_AraC-typ_CS"/>
</dbReference>
<dbReference type="PANTHER" id="PTHR46796">
    <property type="entry name" value="HTH-TYPE TRANSCRIPTIONAL ACTIVATOR RHAS-RELATED"/>
    <property type="match status" value="1"/>
</dbReference>
<evidence type="ECO:0000256" key="2">
    <source>
        <dbReference type="ARBA" id="ARBA00023125"/>
    </source>
</evidence>